<organism evidence="1 2">
    <name type="scientific">Ataeniobius toweri</name>
    <dbReference type="NCBI Taxonomy" id="208326"/>
    <lineage>
        <taxon>Eukaryota</taxon>
        <taxon>Metazoa</taxon>
        <taxon>Chordata</taxon>
        <taxon>Craniata</taxon>
        <taxon>Vertebrata</taxon>
        <taxon>Euteleostomi</taxon>
        <taxon>Actinopterygii</taxon>
        <taxon>Neopterygii</taxon>
        <taxon>Teleostei</taxon>
        <taxon>Neoteleostei</taxon>
        <taxon>Acanthomorphata</taxon>
        <taxon>Ovalentaria</taxon>
        <taxon>Atherinomorphae</taxon>
        <taxon>Cyprinodontiformes</taxon>
        <taxon>Goodeidae</taxon>
        <taxon>Ataeniobius</taxon>
    </lineage>
</organism>
<evidence type="ECO:0000313" key="1">
    <source>
        <dbReference type="EMBL" id="MED6245164.1"/>
    </source>
</evidence>
<keyword evidence="2" id="KW-1185">Reference proteome</keyword>
<comment type="caution">
    <text evidence="1">The sequence shown here is derived from an EMBL/GenBank/DDBJ whole genome shotgun (WGS) entry which is preliminary data.</text>
</comment>
<evidence type="ECO:0000313" key="2">
    <source>
        <dbReference type="Proteomes" id="UP001345963"/>
    </source>
</evidence>
<reference evidence="1 2" key="1">
    <citation type="submission" date="2021-07" db="EMBL/GenBank/DDBJ databases">
        <authorList>
            <person name="Palmer J.M."/>
        </authorList>
    </citation>
    <scope>NUCLEOTIDE SEQUENCE [LARGE SCALE GENOMIC DNA]</scope>
    <source>
        <strain evidence="1 2">AT_MEX2019</strain>
        <tissue evidence="1">Muscle</tissue>
    </source>
</reference>
<dbReference type="EMBL" id="JAHUTI010040283">
    <property type="protein sequence ID" value="MED6245164.1"/>
    <property type="molecule type" value="Genomic_DNA"/>
</dbReference>
<sequence length="66" mass="7390">MKGVEPSRKRHWGLRGTVTSVQARPQDSAVAGVFCLYHEEPGMFVGRCATPLQRPKLLITIPPRNF</sequence>
<gene>
    <name evidence="1" type="ORF">ATANTOWER_032318</name>
</gene>
<name>A0ABU7B4H0_9TELE</name>
<accession>A0ABU7B4H0</accession>
<proteinExistence type="predicted"/>
<protein>
    <submittedName>
        <fullName evidence="1">Uncharacterized protein</fullName>
    </submittedName>
</protein>
<dbReference type="Proteomes" id="UP001345963">
    <property type="component" value="Unassembled WGS sequence"/>
</dbReference>